<dbReference type="Proteomes" id="UP001201262">
    <property type="component" value="Unassembled WGS sequence"/>
</dbReference>
<dbReference type="RefSeq" id="XP_046073789.1">
    <property type="nucleotide sequence ID" value="XM_046213812.1"/>
</dbReference>
<gene>
    <name evidence="1" type="ORF">BGW36DRAFT_356759</name>
</gene>
<reference evidence="1" key="1">
    <citation type="submission" date="2021-12" db="EMBL/GenBank/DDBJ databases">
        <title>Convergent genome expansion in fungi linked to evolution of root-endophyte symbiosis.</title>
        <authorList>
            <consortium name="DOE Joint Genome Institute"/>
            <person name="Ke Y.-H."/>
            <person name="Bonito G."/>
            <person name="Liao H.-L."/>
            <person name="Looney B."/>
            <person name="Rojas-Flechas A."/>
            <person name="Nash J."/>
            <person name="Hameed K."/>
            <person name="Schadt C."/>
            <person name="Martin F."/>
            <person name="Crous P.W."/>
            <person name="Miettinen O."/>
            <person name="Magnuson J.K."/>
            <person name="Labbe J."/>
            <person name="Jacobson D."/>
            <person name="Doktycz M.J."/>
            <person name="Veneault-Fourrey C."/>
            <person name="Kuo A."/>
            <person name="Mondo S."/>
            <person name="Calhoun S."/>
            <person name="Riley R."/>
            <person name="Ohm R."/>
            <person name="LaButti K."/>
            <person name="Andreopoulos B."/>
            <person name="Pangilinan J."/>
            <person name="Nolan M."/>
            <person name="Tritt A."/>
            <person name="Clum A."/>
            <person name="Lipzen A."/>
            <person name="Daum C."/>
            <person name="Barry K."/>
            <person name="Grigoriev I.V."/>
            <person name="Vilgalys R."/>
        </authorList>
    </citation>
    <scope>NUCLEOTIDE SEQUENCE</scope>
    <source>
        <strain evidence="1">PMI_201</strain>
    </source>
</reference>
<dbReference type="AlphaFoldDB" id="A0AAD4KUZ3"/>
<dbReference type="EMBL" id="JAJTJA010000004">
    <property type="protein sequence ID" value="KAH8700083.1"/>
    <property type="molecule type" value="Genomic_DNA"/>
</dbReference>
<evidence type="ECO:0008006" key="3">
    <source>
        <dbReference type="Google" id="ProtNLM"/>
    </source>
</evidence>
<accession>A0AAD4KUZ3</accession>
<evidence type="ECO:0000313" key="1">
    <source>
        <dbReference type="EMBL" id="KAH8700083.1"/>
    </source>
</evidence>
<proteinExistence type="predicted"/>
<name>A0AAD4KUZ3_9EURO</name>
<sequence length="425" mass="48265">MGLLSVTANMHDPYVLRNTLLIAGLHYAWNFGDLSSFDSTFLFHKVQSIRTINTWIENNTSSSLTLCLRHIATLCVVECCLGNFVTAETHLNGLMLLLDTKEANGTIPRTPKENLEHEFAERYLIMAFNLIHSLKSRFVDYMDSTPILAPSSRHMEPKEVANLIHQWHIQEATGISARLRAMNMFPSFLSPISAAVQMQPSEVQPILCCMREITDTFDLRYTKLYAGTENASPYYLWASSGPSKLLFSVIDAHISSITEHPYDHNPGSSQDLKSSWSSICIAVGLYLTSVLGIWNQGYPAENRLMCYVLRILRQDLEDNFADATKKGTTAQDLWFWKAFLGALSLAHVDSLIEIRVSYTRLLDLVPDFNHYIRTWARNEGVIMWHHARERLQNVVFPTHCQRETLAKTVWNQALAESTTSTSNKD</sequence>
<evidence type="ECO:0000313" key="2">
    <source>
        <dbReference type="Proteomes" id="UP001201262"/>
    </source>
</evidence>
<protein>
    <recommendedName>
        <fullName evidence="3">Transcription factor domain-containing protein</fullName>
    </recommendedName>
</protein>
<comment type="caution">
    <text evidence="1">The sequence shown here is derived from an EMBL/GenBank/DDBJ whole genome shotgun (WGS) entry which is preliminary data.</text>
</comment>
<keyword evidence="2" id="KW-1185">Reference proteome</keyword>
<dbReference type="GeneID" id="70244099"/>
<organism evidence="1 2">
    <name type="scientific">Talaromyces proteolyticus</name>
    <dbReference type="NCBI Taxonomy" id="1131652"/>
    <lineage>
        <taxon>Eukaryota</taxon>
        <taxon>Fungi</taxon>
        <taxon>Dikarya</taxon>
        <taxon>Ascomycota</taxon>
        <taxon>Pezizomycotina</taxon>
        <taxon>Eurotiomycetes</taxon>
        <taxon>Eurotiomycetidae</taxon>
        <taxon>Eurotiales</taxon>
        <taxon>Trichocomaceae</taxon>
        <taxon>Talaromyces</taxon>
        <taxon>Talaromyces sect. Bacilispori</taxon>
    </lineage>
</organism>